<protein>
    <submittedName>
        <fullName evidence="2">Maleylpyruvate isomerase family mycothiol-dependent enzyme</fullName>
    </submittedName>
</protein>
<gene>
    <name evidence="2" type="ORF">ACFO6V_10350</name>
</gene>
<proteinExistence type="predicted"/>
<dbReference type="InterPro" id="IPR024344">
    <property type="entry name" value="MDMPI_metal-binding"/>
</dbReference>
<dbReference type="RefSeq" id="WP_377134914.1">
    <property type="nucleotide sequence ID" value="NZ_JBHSFI010000003.1"/>
</dbReference>
<dbReference type="InterPro" id="IPR036527">
    <property type="entry name" value="SCP2_sterol-bd_dom_sf"/>
</dbReference>
<organism evidence="2 3">
    <name type="scientific">Promicromonospora alba</name>
    <dbReference type="NCBI Taxonomy" id="1616110"/>
    <lineage>
        <taxon>Bacteria</taxon>
        <taxon>Bacillati</taxon>
        <taxon>Actinomycetota</taxon>
        <taxon>Actinomycetes</taxon>
        <taxon>Micrococcales</taxon>
        <taxon>Promicromonosporaceae</taxon>
        <taxon>Promicromonospora</taxon>
    </lineage>
</organism>
<feature type="domain" description="Mycothiol-dependent maleylpyruvate isomerase metal-binding" evidence="1">
    <location>
        <begin position="24"/>
        <end position="151"/>
    </location>
</feature>
<evidence type="ECO:0000313" key="2">
    <source>
        <dbReference type="EMBL" id="MFC4628635.1"/>
    </source>
</evidence>
<sequence>MSSTVTSTSTVSHALADSDAGLGALISAVGHLTEADLAAPSTLEGWTRGHVLSHIAALGAALRGQAQAAGRGEVVPVYASQEARNAGIEAGSGRTVTEHLAVLGALRDDLASAWPEPGSPLWAAPSGYRGGPLSGCLLAWWREVRIHSVDALAGTSQEVGYETWDDALCAHLREFLAVRLPDGVAVDDIAGDRRDVTAWLAGRVPSSPLPGELPELGPWPSAVPAR</sequence>
<dbReference type="NCBIfam" id="TIGR03083">
    <property type="entry name" value="maleylpyruvate isomerase family mycothiol-dependent enzyme"/>
    <property type="match status" value="1"/>
</dbReference>
<comment type="caution">
    <text evidence="2">The sequence shown here is derived from an EMBL/GenBank/DDBJ whole genome shotgun (WGS) entry which is preliminary data.</text>
</comment>
<dbReference type="EMBL" id="JBHSFI010000003">
    <property type="protein sequence ID" value="MFC4628635.1"/>
    <property type="molecule type" value="Genomic_DNA"/>
</dbReference>
<reference evidence="3" key="1">
    <citation type="journal article" date="2019" name="Int. J. Syst. Evol. Microbiol.">
        <title>The Global Catalogue of Microorganisms (GCM) 10K type strain sequencing project: providing services to taxonomists for standard genome sequencing and annotation.</title>
        <authorList>
            <consortium name="The Broad Institute Genomics Platform"/>
            <consortium name="The Broad Institute Genome Sequencing Center for Infectious Disease"/>
            <person name="Wu L."/>
            <person name="Ma J."/>
        </authorList>
    </citation>
    <scope>NUCLEOTIDE SEQUENCE [LARGE SCALE GENOMIC DNA]</scope>
    <source>
        <strain evidence="3">CCUG 42722</strain>
    </source>
</reference>
<dbReference type="SUPFAM" id="SSF55718">
    <property type="entry name" value="SCP-like"/>
    <property type="match status" value="1"/>
</dbReference>
<dbReference type="InterPro" id="IPR017517">
    <property type="entry name" value="Maleyloyr_isom"/>
</dbReference>
<dbReference type="Gene3D" id="1.20.120.450">
    <property type="entry name" value="dinb family like domain"/>
    <property type="match status" value="1"/>
</dbReference>
<dbReference type="GO" id="GO:0016853">
    <property type="term" value="F:isomerase activity"/>
    <property type="evidence" value="ECO:0007669"/>
    <property type="project" value="UniProtKB-KW"/>
</dbReference>
<keyword evidence="2" id="KW-0413">Isomerase</keyword>
<name>A0ABV9HGE0_9MICO</name>
<evidence type="ECO:0000313" key="3">
    <source>
        <dbReference type="Proteomes" id="UP001596011"/>
    </source>
</evidence>
<keyword evidence="3" id="KW-1185">Reference proteome</keyword>
<dbReference type="Proteomes" id="UP001596011">
    <property type="component" value="Unassembled WGS sequence"/>
</dbReference>
<dbReference type="InterPro" id="IPR034660">
    <property type="entry name" value="DinB/YfiT-like"/>
</dbReference>
<dbReference type="SUPFAM" id="SSF109854">
    <property type="entry name" value="DinB/YfiT-like putative metalloenzymes"/>
    <property type="match status" value="1"/>
</dbReference>
<accession>A0ABV9HGE0</accession>
<dbReference type="Pfam" id="PF11716">
    <property type="entry name" value="MDMPI_N"/>
    <property type="match status" value="1"/>
</dbReference>
<evidence type="ECO:0000259" key="1">
    <source>
        <dbReference type="Pfam" id="PF11716"/>
    </source>
</evidence>